<comment type="caution">
    <text evidence="1">The sequence shown here is derived from an EMBL/GenBank/DDBJ whole genome shotgun (WGS) entry which is preliminary data.</text>
</comment>
<keyword evidence="2" id="KW-1185">Reference proteome</keyword>
<name>A0ABN8EPJ1_9BACT</name>
<organism evidence="1 2">
    <name type="scientific">Emticicia aquatica</name>
    <dbReference type="NCBI Taxonomy" id="1681835"/>
    <lineage>
        <taxon>Bacteria</taxon>
        <taxon>Pseudomonadati</taxon>
        <taxon>Bacteroidota</taxon>
        <taxon>Cytophagia</taxon>
        <taxon>Cytophagales</taxon>
        <taxon>Leadbetterellaceae</taxon>
        <taxon>Emticicia</taxon>
    </lineage>
</organism>
<accession>A0ABN8EPJ1</accession>
<reference evidence="1" key="1">
    <citation type="submission" date="2021-12" db="EMBL/GenBank/DDBJ databases">
        <authorList>
            <person name="Rodrigo-Torres L."/>
            <person name="Arahal R. D."/>
            <person name="Lucena T."/>
        </authorList>
    </citation>
    <scope>NUCLEOTIDE SEQUENCE</scope>
    <source>
        <strain evidence="1">CECT 8858</strain>
    </source>
</reference>
<proteinExistence type="predicted"/>
<sequence length="80" mass="8928">MTTLNKMTLPTKTSALDAIKIYETIYKEVPSMIDASPEPLTFWATVLGLSNSAVSNKKKGRRDWKASEIKNVLKALKKDT</sequence>
<dbReference type="Proteomes" id="UP000837932">
    <property type="component" value="Unassembled WGS sequence"/>
</dbReference>
<gene>
    <name evidence="1" type="ORF">EMA8858_00971</name>
</gene>
<protein>
    <recommendedName>
        <fullName evidence="3">DNA-binding protein</fullName>
    </recommendedName>
</protein>
<evidence type="ECO:0000313" key="2">
    <source>
        <dbReference type="Proteomes" id="UP000837932"/>
    </source>
</evidence>
<dbReference type="EMBL" id="CAKLPY010000001">
    <property type="protein sequence ID" value="CAH0994859.1"/>
    <property type="molecule type" value="Genomic_DNA"/>
</dbReference>
<evidence type="ECO:0008006" key="3">
    <source>
        <dbReference type="Google" id="ProtNLM"/>
    </source>
</evidence>
<evidence type="ECO:0000313" key="1">
    <source>
        <dbReference type="EMBL" id="CAH0994859.1"/>
    </source>
</evidence>